<reference evidence="1 2" key="1">
    <citation type="submission" date="2024-09" db="EMBL/GenBank/DDBJ databases">
        <authorList>
            <person name="Sun Q."/>
            <person name="Mori K."/>
        </authorList>
    </citation>
    <scope>NUCLEOTIDE SEQUENCE [LARGE SCALE GENOMIC DNA]</scope>
    <source>
        <strain evidence="1 2">NCAIM B.02529</strain>
    </source>
</reference>
<proteinExistence type="predicted"/>
<accession>A0ABV6LRE9</accession>
<evidence type="ECO:0008006" key="3">
    <source>
        <dbReference type="Google" id="ProtNLM"/>
    </source>
</evidence>
<dbReference type="Proteomes" id="UP001589836">
    <property type="component" value="Unassembled WGS sequence"/>
</dbReference>
<keyword evidence="2" id="KW-1185">Reference proteome</keyword>
<sequence>MPYHKDKQQAFQAAQQGYTQAVNANEQRITSIGKADYGKELAHLTQEVNEAYVQIDKALEVASEHQYEQLKQYQQDLQSLMDDISQ</sequence>
<dbReference type="RefSeq" id="WP_377349670.1">
    <property type="nucleotide sequence ID" value="NZ_JBHLTP010000012.1"/>
</dbReference>
<gene>
    <name evidence="1" type="ORF">ACFFGV_15585</name>
</gene>
<evidence type="ECO:0000313" key="1">
    <source>
        <dbReference type="EMBL" id="MFC0525001.1"/>
    </source>
</evidence>
<protein>
    <recommendedName>
        <fullName evidence="3">DUF5082 domain-containing protein</fullName>
    </recommendedName>
</protein>
<comment type="caution">
    <text evidence="1">The sequence shown here is derived from an EMBL/GenBank/DDBJ whole genome shotgun (WGS) entry which is preliminary data.</text>
</comment>
<organism evidence="1 2">
    <name type="scientific">Pontibacillus salicampi</name>
    <dbReference type="NCBI Taxonomy" id="1449801"/>
    <lineage>
        <taxon>Bacteria</taxon>
        <taxon>Bacillati</taxon>
        <taxon>Bacillota</taxon>
        <taxon>Bacilli</taxon>
        <taxon>Bacillales</taxon>
        <taxon>Bacillaceae</taxon>
        <taxon>Pontibacillus</taxon>
    </lineage>
</organism>
<evidence type="ECO:0000313" key="2">
    <source>
        <dbReference type="Proteomes" id="UP001589836"/>
    </source>
</evidence>
<dbReference type="EMBL" id="JBHLTP010000012">
    <property type="protein sequence ID" value="MFC0525001.1"/>
    <property type="molecule type" value="Genomic_DNA"/>
</dbReference>
<name>A0ABV6LRE9_9BACI</name>